<dbReference type="SUPFAM" id="SSF48498">
    <property type="entry name" value="Tetracyclin repressor-like, C-terminal domain"/>
    <property type="match status" value="1"/>
</dbReference>
<dbReference type="InterPro" id="IPR001647">
    <property type="entry name" value="HTH_TetR"/>
</dbReference>
<dbReference type="GO" id="GO:0000976">
    <property type="term" value="F:transcription cis-regulatory region binding"/>
    <property type="evidence" value="ECO:0007669"/>
    <property type="project" value="TreeGrafter"/>
</dbReference>
<keyword evidence="1" id="KW-0805">Transcription regulation</keyword>
<keyword evidence="2 4" id="KW-0238">DNA-binding</keyword>
<dbReference type="SUPFAM" id="SSF46689">
    <property type="entry name" value="Homeodomain-like"/>
    <property type="match status" value="1"/>
</dbReference>
<dbReference type="EMBL" id="CABVGP010000002">
    <property type="protein sequence ID" value="VVJ22373.1"/>
    <property type="molecule type" value="Genomic_DNA"/>
</dbReference>
<protein>
    <submittedName>
        <fullName evidence="6">Transcriptional regulator</fullName>
    </submittedName>
</protein>
<evidence type="ECO:0000256" key="2">
    <source>
        <dbReference type="ARBA" id="ARBA00023125"/>
    </source>
</evidence>
<dbReference type="Pfam" id="PF00440">
    <property type="entry name" value="TetR_N"/>
    <property type="match status" value="1"/>
</dbReference>
<dbReference type="RefSeq" id="WP_155547136.1">
    <property type="nucleotide sequence ID" value="NZ_CABVGP010000002.1"/>
</dbReference>
<evidence type="ECO:0000256" key="1">
    <source>
        <dbReference type="ARBA" id="ARBA00023015"/>
    </source>
</evidence>
<proteinExistence type="predicted"/>
<organism evidence="6 7">
    <name type="scientific">Amycolatopsis camponoti</name>
    <dbReference type="NCBI Taxonomy" id="2606593"/>
    <lineage>
        <taxon>Bacteria</taxon>
        <taxon>Bacillati</taxon>
        <taxon>Actinomycetota</taxon>
        <taxon>Actinomycetes</taxon>
        <taxon>Pseudonocardiales</taxon>
        <taxon>Pseudonocardiaceae</taxon>
        <taxon>Amycolatopsis</taxon>
    </lineage>
</organism>
<sequence length="218" mass="23508">MTDAGPSSRERYRAQVRAEIKQHAWEQIAEAGVPALSLNAIAKRLGMSGPALYRYFASRDGLITALIRDAYRSIADTVREARNGGADLAGLAHVIRDWARQDPQRYFLIYGTPVPGYHAPGDTTAISHEVMAVLIDACGERGSGGPETAFDGHLADHREWAGGDPAPTVVLHRALAFWTRLHGVLSLELAGHFAGMRFDPGLLIDEEVAALARSAVTG</sequence>
<dbReference type="InterPro" id="IPR009057">
    <property type="entry name" value="Homeodomain-like_sf"/>
</dbReference>
<dbReference type="PANTHER" id="PTHR30055:SF243">
    <property type="entry name" value="HTH-TYPE TRANSCRIPTIONAL REGULATOR RV1816"/>
    <property type="match status" value="1"/>
</dbReference>
<dbReference type="Gene3D" id="1.10.357.10">
    <property type="entry name" value="Tetracycline Repressor, domain 2"/>
    <property type="match status" value="1"/>
</dbReference>
<dbReference type="InterPro" id="IPR050109">
    <property type="entry name" value="HTH-type_TetR-like_transc_reg"/>
</dbReference>
<evidence type="ECO:0000313" key="7">
    <source>
        <dbReference type="Proteomes" id="UP000399805"/>
    </source>
</evidence>
<dbReference type="AlphaFoldDB" id="A0A6I8M0M2"/>
<gene>
    <name evidence="6" type="ORF">AA23TX_07384</name>
</gene>
<dbReference type="Proteomes" id="UP000399805">
    <property type="component" value="Unassembled WGS sequence"/>
</dbReference>
<evidence type="ECO:0000259" key="5">
    <source>
        <dbReference type="PROSITE" id="PS50977"/>
    </source>
</evidence>
<evidence type="ECO:0000256" key="3">
    <source>
        <dbReference type="ARBA" id="ARBA00023163"/>
    </source>
</evidence>
<feature type="DNA-binding region" description="H-T-H motif" evidence="4">
    <location>
        <begin position="37"/>
        <end position="56"/>
    </location>
</feature>
<dbReference type="InterPro" id="IPR036271">
    <property type="entry name" value="Tet_transcr_reg_TetR-rel_C_sf"/>
</dbReference>
<keyword evidence="7" id="KW-1185">Reference proteome</keyword>
<reference evidence="6 7" key="1">
    <citation type="submission" date="2019-09" db="EMBL/GenBank/DDBJ databases">
        <authorList>
            <person name="Leyn A S."/>
        </authorList>
    </citation>
    <scope>NUCLEOTIDE SEQUENCE [LARGE SCALE GENOMIC DNA]</scope>
    <source>
        <strain evidence="6">AA231_1</strain>
    </source>
</reference>
<keyword evidence="3" id="KW-0804">Transcription</keyword>
<name>A0A6I8M0M2_9PSEU</name>
<dbReference type="InterPro" id="IPR025996">
    <property type="entry name" value="MT1864/Rv1816-like_C"/>
</dbReference>
<feature type="domain" description="HTH tetR-type" evidence="5">
    <location>
        <begin position="14"/>
        <end position="74"/>
    </location>
</feature>
<evidence type="ECO:0000313" key="6">
    <source>
        <dbReference type="EMBL" id="VVJ22373.1"/>
    </source>
</evidence>
<evidence type="ECO:0000256" key="4">
    <source>
        <dbReference type="PROSITE-ProRule" id="PRU00335"/>
    </source>
</evidence>
<dbReference type="GO" id="GO:0003700">
    <property type="term" value="F:DNA-binding transcription factor activity"/>
    <property type="evidence" value="ECO:0007669"/>
    <property type="project" value="TreeGrafter"/>
</dbReference>
<dbReference type="PANTHER" id="PTHR30055">
    <property type="entry name" value="HTH-TYPE TRANSCRIPTIONAL REGULATOR RUTR"/>
    <property type="match status" value="1"/>
</dbReference>
<dbReference type="Pfam" id="PF13305">
    <property type="entry name" value="TetR_C_33"/>
    <property type="match status" value="1"/>
</dbReference>
<dbReference type="PROSITE" id="PS50977">
    <property type="entry name" value="HTH_TETR_2"/>
    <property type="match status" value="1"/>
</dbReference>
<accession>A0A6I8M0M2</accession>